<dbReference type="GO" id="GO:0016887">
    <property type="term" value="F:ATP hydrolysis activity"/>
    <property type="evidence" value="ECO:0007669"/>
    <property type="project" value="InterPro"/>
</dbReference>
<keyword evidence="2" id="KW-0378">Hydrolase</keyword>
<comment type="caution">
    <text evidence="2">The sequence shown here is derived from an EMBL/GenBank/DDBJ whole genome shotgun (WGS) entry which is preliminary data.</text>
</comment>
<dbReference type="Pfam" id="PF00005">
    <property type="entry name" value="ABC_tran"/>
    <property type="match status" value="1"/>
</dbReference>
<proteinExistence type="predicted"/>
<gene>
    <name evidence="2" type="primary">msbA_37</name>
    <name evidence="2" type="ORF">SDC9_176463</name>
</gene>
<dbReference type="GO" id="GO:0015421">
    <property type="term" value="F:ABC-type oligopeptide transporter activity"/>
    <property type="evidence" value="ECO:0007669"/>
    <property type="project" value="TreeGrafter"/>
</dbReference>
<dbReference type="Gene3D" id="3.40.50.300">
    <property type="entry name" value="P-loop containing nucleotide triphosphate hydrolases"/>
    <property type="match status" value="1"/>
</dbReference>
<name>A0A645GQQ6_9ZZZZ</name>
<keyword evidence="2" id="KW-0067">ATP-binding</keyword>
<evidence type="ECO:0000259" key="1">
    <source>
        <dbReference type="Pfam" id="PF00005"/>
    </source>
</evidence>
<organism evidence="2">
    <name type="scientific">bioreactor metagenome</name>
    <dbReference type="NCBI Taxonomy" id="1076179"/>
    <lineage>
        <taxon>unclassified sequences</taxon>
        <taxon>metagenomes</taxon>
        <taxon>ecological metagenomes</taxon>
    </lineage>
</organism>
<accession>A0A645GQQ6</accession>
<protein>
    <submittedName>
        <fullName evidence="2">Lipid A export ATP-binding/permease protein MsbA</fullName>
        <ecNumber evidence="2">3.6.3.-</ecNumber>
    </submittedName>
</protein>
<feature type="domain" description="ABC transporter" evidence="1">
    <location>
        <begin position="44"/>
        <end position="84"/>
    </location>
</feature>
<dbReference type="InterPro" id="IPR039421">
    <property type="entry name" value="Type_1_exporter"/>
</dbReference>
<dbReference type="EMBL" id="VSSQ01079513">
    <property type="protein sequence ID" value="MPN29015.1"/>
    <property type="molecule type" value="Genomic_DNA"/>
</dbReference>
<evidence type="ECO:0000313" key="2">
    <source>
        <dbReference type="EMBL" id="MPN29015.1"/>
    </source>
</evidence>
<reference evidence="2" key="1">
    <citation type="submission" date="2019-08" db="EMBL/GenBank/DDBJ databases">
        <authorList>
            <person name="Kucharzyk K."/>
            <person name="Murdoch R.W."/>
            <person name="Higgins S."/>
            <person name="Loffler F."/>
        </authorList>
    </citation>
    <scope>NUCLEOTIDE SEQUENCE</scope>
</reference>
<dbReference type="InterPro" id="IPR027417">
    <property type="entry name" value="P-loop_NTPase"/>
</dbReference>
<dbReference type="PANTHER" id="PTHR43394:SF1">
    <property type="entry name" value="ATP-BINDING CASSETTE SUB-FAMILY B MEMBER 10, MITOCHONDRIAL"/>
    <property type="match status" value="1"/>
</dbReference>
<dbReference type="AlphaFoldDB" id="A0A645GQQ6"/>
<dbReference type="InterPro" id="IPR003439">
    <property type="entry name" value="ABC_transporter-like_ATP-bd"/>
</dbReference>
<keyword evidence="2" id="KW-0547">Nucleotide-binding</keyword>
<dbReference type="GO" id="GO:0005524">
    <property type="term" value="F:ATP binding"/>
    <property type="evidence" value="ECO:0007669"/>
    <property type="project" value="UniProtKB-KW"/>
</dbReference>
<dbReference type="SUPFAM" id="SSF52540">
    <property type="entry name" value="P-loop containing nucleoside triphosphate hydrolases"/>
    <property type="match status" value="1"/>
</dbReference>
<sequence length="159" mass="17787">MKDNISLGNVNHLGKKDEEESIKNSINTMGLEAAVEALPEKLNTPLGKIKSNGQDFSGGQWQRLAMARSIISQASLRILDEPTAALDPISESKIYEEFEKISKGGTTIFISHRLGSTKLAQEIFVLENGAIIEKGTHEELMEKRGVYEKMYESQRSWYL</sequence>
<dbReference type="EC" id="3.6.3.-" evidence="2"/>
<dbReference type="PANTHER" id="PTHR43394">
    <property type="entry name" value="ATP-DEPENDENT PERMEASE MDL1, MITOCHONDRIAL"/>
    <property type="match status" value="1"/>
</dbReference>